<dbReference type="GO" id="GO:0045905">
    <property type="term" value="P:positive regulation of translational termination"/>
    <property type="evidence" value="ECO:0007669"/>
    <property type="project" value="InterPro"/>
</dbReference>
<evidence type="ECO:0000256" key="6">
    <source>
        <dbReference type="ARBA" id="ARBA00022540"/>
    </source>
</evidence>
<keyword evidence="7 11" id="KW-0648">Protein biosynthesis</keyword>
<dbReference type="GO" id="GO:0003723">
    <property type="term" value="F:RNA binding"/>
    <property type="evidence" value="ECO:0007669"/>
    <property type="project" value="InterPro"/>
</dbReference>
<keyword evidence="6 11" id="KW-0396">Initiation factor</keyword>
<dbReference type="InterPro" id="IPR048670">
    <property type="entry name" value="IF5A-like_N"/>
</dbReference>
<evidence type="ECO:0000256" key="10">
    <source>
        <dbReference type="ARBA" id="ARBA00032163"/>
    </source>
</evidence>
<dbReference type="InterPro" id="IPR020189">
    <property type="entry name" value="IF5A_C"/>
</dbReference>
<dbReference type="SMART" id="SM01376">
    <property type="entry name" value="eIF-5a"/>
    <property type="match status" value="1"/>
</dbReference>
<dbReference type="InterPro" id="IPR012340">
    <property type="entry name" value="NA-bd_OB-fold"/>
</dbReference>
<dbReference type="NCBIfam" id="NF003076">
    <property type="entry name" value="PRK03999.1"/>
    <property type="match status" value="1"/>
</dbReference>
<keyword evidence="8 11" id="KW-0385">Hypusine</keyword>
<evidence type="ECO:0000256" key="9">
    <source>
        <dbReference type="ARBA" id="ARBA00032030"/>
    </source>
</evidence>
<protein>
    <recommendedName>
        <fullName evidence="4 11">Translation initiation factor 5A</fullName>
    </recommendedName>
    <alternativeName>
        <fullName evidence="10 11">Hypusine-containing protein</fullName>
    </alternativeName>
    <alternativeName>
        <fullName evidence="9 11">eIF-5A</fullName>
    </alternativeName>
</protein>
<name>A0AA41FZ02_9EURY</name>
<dbReference type="InterPro" id="IPR014722">
    <property type="entry name" value="Rib_uL2_dom2"/>
</dbReference>
<proteinExistence type="inferred from homology"/>
<evidence type="ECO:0000256" key="1">
    <source>
        <dbReference type="ARBA" id="ARBA00003980"/>
    </source>
</evidence>
<dbReference type="GO" id="GO:0003746">
    <property type="term" value="F:translation elongation factor activity"/>
    <property type="evidence" value="ECO:0007669"/>
    <property type="project" value="InterPro"/>
</dbReference>
<dbReference type="NCBIfam" id="TIGR00037">
    <property type="entry name" value="eIF_5A"/>
    <property type="match status" value="1"/>
</dbReference>
<organism evidence="13 14">
    <name type="scientific">Haloarcula salina</name>
    <dbReference type="NCBI Taxonomy" id="1429914"/>
    <lineage>
        <taxon>Archaea</taxon>
        <taxon>Methanobacteriati</taxon>
        <taxon>Methanobacteriota</taxon>
        <taxon>Stenosarchaea group</taxon>
        <taxon>Halobacteria</taxon>
        <taxon>Halobacteriales</taxon>
        <taxon>Haloarculaceae</taxon>
        <taxon>Haloarcula</taxon>
    </lineage>
</organism>
<dbReference type="Gene3D" id="2.30.30.30">
    <property type="match status" value="1"/>
</dbReference>
<dbReference type="CDD" id="cd04467">
    <property type="entry name" value="S1_aIF5A"/>
    <property type="match status" value="1"/>
</dbReference>
<evidence type="ECO:0000256" key="2">
    <source>
        <dbReference type="ARBA" id="ARBA00004496"/>
    </source>
</evidence>
<evidence type="ECO:0000256" key="4">
    <source>
        <dbReference type="ARBA" id="ARBA00016327"/>
    </source>
</evidence>
<reference evidence="13" key="1">
    <citation type="submission" date="2021-06" db="EMBL/GenBank/DDBJ databases">
        <title>New haloarchaea isolates fom saline soil.</title>
        <authorList>
            <person name="Duran-Viseras A."/>
            <person name="Sanchez-Porro C.S."/>
            <person name="Ventosa A."/>
        </authorList>
    </citation>
    <scope>NUCLEOTIDE SEQUENCE</scope>
    <source>
        <strain evidence="13">JCM 18369</strain>
    </source>
</reference>
<keyword evidence="14" id="KW-1185">Reference proteome</keyword>
<dbReference type="Pfam" id="PF21485">
    <property type="entry name" value="IF5A-like_N"/>
    <property type="match status" value="1"/>
</dbReference>
<comment type="function">
    <text evidence="1 11">Functions by promoting the formation of the first peptide bond.</text>
</comment>
<dbReference type="FunFam" id="2.30.30.30:FF:000038">
    <property type="entry name" value="Translation initiation factor 5A"/>
    <property type="match status" value="1"/>
</dbReference>
<dbReference type="PROSITE" id="PS00302">
    <property type="entry name" value="IF5A_HYPUSINE"/>
    <property type="match status" value="1"/>
</dbReference>
<dbReference type="InterPro" id="IPR022847">
    <property type="entry name" value="Transl_elong_IF5A_arc"/>
</dbReference>
<dbReference type="PANTHER" id="PTHR11673">
    <property type="entry name" value="TRANSLATION INITIATION FACTOR 5A FAMILY MEMBER"/>
    <property type="match status" value="1"/>
</dbReference>
<dbReference type="GO" id="GO:0045901">
    <property type="term" value="P:positive regulation of translational elongation"/>
    <property type="evidence" value="ECO:0007669"/>
    <property type="project" value="InterPro"/>
</dbReference>
<evidence type="ECO:0000256" key="3">
    <source>
        <dbReference type="ARBA" id="ARBA00006016"/>
    </source>
</evidence>
<evidence type="ECO:0000256" key="11">
    <source>
        <dbReference type="HAMAP-Rule" id="MF_00085"/>
    </source>
</evidence>
<evidence type="ECO:0000259" key="12">
    <source>
        <dbReference type="SMART" id="SM01376"/>
    </source>
</evidence>
<dbReference type="InterPro" id="IPR008991">
    <property type="entry name" value="Translation_prot_SH3-like_sf"/>
</dbReference>
<evidence type="ECO:0000256" key="5">
    <source>
        <dbReference type="ARBA" id="ARBA00022490"/>
    </source>
</evidence>
<dbReference type="SUPFAM" id="SSF50249">
    <property type="entry name" value="Nucleic acid-binding proteins"/>
    <property type="match status" value="1"/>
</dbReference>
<dbReference type="Gene3D" id="2.40.50.140">
    <property type="entry name" value="Nucleic acid-binding proteins"/>
    <property type="match status" value="1"/>
</dbReference>
<dbReference type="Proteomes" id="UP001166304">
    <property type="component" value="Unassembled WGS sequence"/>
</dbReference>
<dbReference type="GO" id="GO:0043022">
    <property type="term" value="F:ribosome binding"/>
    <property type="evidence" value="ECO:0007669"/>
    <property type="project" value="InterPro"/>
</dbReference>
<sequence length="126" mass="14386">MAREQTEVRELDEGSYVMIDDTPCKINSYSTAKPGKHGSAKARIDAKGVFDEKKRSLSQPVDAKVWVPIINRKQGQVVSTDGNDAQVMDLDTYDTFTMRVPEDIDLQPDDEIEYLQYEEQRKITRS</sequence>
<comment type="subcellular location">
    <subcellularLocation>
        <location evidence="2 11">Cytoplasm</location>
    </subcellularLocation>
</comment>
<dbReference type="AlphaFoldDB" id="A0AA41FZ02"/>
<accession>A0AA41FZ02</accession>
<dbReference type="SUPFAM" id="SSF50104">
    <property type="entry name" value="Translation proteins SH3-like domain"/>
    <property type="match status" value="1"/>
</dbReference>
<comment type="caution">
    <text evidence="13">The sequence shown here is derived from an EMBL/GenBank/DDBJ whole genome shotgun (WGS) entry which is preliminary data.</text>
</comment>
<dbReference type="GO" id="GO:0005737">
    <property type="term" value="C:cytoplasm"/>
    <property type="evidence" value="ECO:0007669"/>
    <property type="project" value="UniProtKB-SubCell"/>
</dbReference>
<dbReference type="InterPro" id="IPR019769">
    <property type="entry name" value="Trans_elong_IF5A_hypusine_site"/>
</dbReference>
<evidence type="ECO:0000256" key="8">
    <source>
        <dbReference type="ARBA" id="ARBA00023071"/>
    </source>
</evidence>
<feature type="domain" description="Translation initiation factor 5A C-terminal" evidence="12">
    <location>
        <begin position="69"/>
        <end position="125"/>
    </location>
</feature>
<feature type="modified residue" description="Hypusine" evidence="11">
    <location>
        <position position="36"/>
    </location>
</feature>
<evidence type="ECO:0000256" key="7">
    <source>
        <dbReference type="ARBA" id="ARBA00022917"/>
    </source>
</evidence>
<dbReference type="GO" id="GO:0003743">
    <property type="term" value="F:translation initiation factor activity"/>
    <property type="evidence" value="ECO:0007669"/>
    <property type="project" value="UniProtKB-UniRule"/>
</dbReference>
<evidence type="ECO:0000313" key="14">
    <source>
        <dbReference type="Proteomes" id="UP001166304"/>
    </source>
</evidence>
<dbReference type="InterPro" id="IPR001884">
    <property type="entry name" value="IF5A-like"/>
</dbReference>
<dbReference type="PIRSF" id="PIRSF003025">
    <property type="entry name" value="eIF5A"/>
    <property type="match status" value="1"/>
</dbReference>
<dbReference type="HAMAP" id="MF_00085">
    <property type="entry name" value="eIF_5A"/>
    <property type="match status" value="1"/>
</dbReference>
<gene>
    <name evidence="11" type="primary">eif5a</name>
    <name evidence="13" type="ORF">KTS37_06235</name>
</gene>
<comment type="similarity">
    <text evidence="3 11">Belongs to the eIF-5A family.</text>
</comment>
<evidence type="ECO:0000313" key="13">
    <source>
        <dbReference type="EMBL" id="MBV0901385.1"/>
    </source>
</evidence>
<dbReference type="EMBL" id="JAHQXE010000002">
    <property type="protein sequence ID" value="MBV0901385.1"/>
    <property type="molecule type" value="Genomic_DNA"/>
</dbReference>
<keyword evidence="5 11" id="KW-0963">Cytoplasm</keyword>
<dbReference type="RefSeq" id="WP_162412600.1">
    <property type="nucleotide sequence ID" value="NZ_JAHQXE010000002.1"/>
</dbReference>